<dbReference type="Proteomes" id="UP000250235">
    <property type="component" value="Unassembled WGS sequence"/>
</dbReference>
<sequence length="140" mass="15533">MHIDVARFCSAEELIPPRDAKSGDRAQVVGYHVGLQALEGGKCFSLMSTTTNHRSEGVEGVSDEAPPMPNSGRVRERKERKTYPDGIRLNKERRVQGGLFLDRRDMVLGRRSRTGSWSGLERAARSSGPEVVMWGITCMS</sequence>
<keyword evidence="3" id="KW-1185">Reference proteome</keyword>
<evidence type="ECO:0000256" key="1">
    <source>
        <dbReference type="SAM" id="MobiDB-lite"/>
    </source>
</evidence>
<name>A0A2Z7DC49_9LAMI</name>
<feature type="region of interest" description="Disordered" evidence="1">
    <location>
        <begin position="52"/>
        <end position="88"/>
    </location>
</feature>
<accession>A0A2Z7DC49</accession>
<evidence type="ECO:0000313" key="2">
    <source>
        <dbReference type="EMBL" id="KZV54611.1"/>
    </source>
</evidence>
<protein>
    <submittedName>
        <fullName evidence="2">Uncharacterized protein</fullName>
    </submittedName>
</protein>
<proteinExistence type="predicted"/>
<gene>
    <name evidence="2" type="ORF">F511_28982</name>
</gene>
<feature type="compositionally biased region" description="Basic and acidic residues" evidence="1">
    <location>
        <begin position="73"/>
        <end position="88"/>
    </location>
</feature>
<evidence type="ECO:0000313" key="3">
    <source>
        <dbReference type="Proteomes" id="UP000250235"/>
    </source>
</evidence>
<dbReference type="EMBL" id="KQ989517">
    <property type="protein sequence ID" value="KZV54611.1"/>
    <property type="molecule type" value="Genomic_DNA"/>
</dbReference>
<dbReference type="AlphaFoldDB" id="A0A2Z7DC49"/>
<reference evidence="2 3" key="1">
    <citation type="journal article" date="2015" name="Proc. Natl. Acad. Sci. U.S.A.">
        <title>The resurrection genome of Boea hygrometrica: A blueprint for survival of dehydration.</title>
        <authorList>
            <person name="Xiao L."/>
            <person name="Yang G."/>
            <person name="Zhang L."/>
            <person name="Yang X."/>
            <person name="Zhao S."/>
            <person name="Ji Z."/>
            <person name="Zhou Q."/>
            <person name="Hu M."/>
            <person name="Wang Y."/>
            <person name="Chen M."/>
            <person name="Xu Y."/>
            <person name="Jin H."/>
            <person name="Xiao X."/>
            <person name="Hu G."/>
            <person name="Bao F."/>
            <person name="Hu Y."/>
            <person name="Wan P."/>
            <person name="Li L."/>
            <person name="Deng X."/>
            <person name="Kuang T."/>
            <person name="Xiang C."/>
            <person name="Zhu J.K."/>
            <person name="Oliver M.J."/>
            <person name="He Y."/>
        </authorList>
    </citation>
    <scope>NUCLEOTIDE SEQUENCE [LARGE SCALE GENOMIC DNA]</scope>
    <source>
        <strain evidence="3">cv. XS01</strain>
    </source>
</reference>
<organism evidence="2 3">
    <name type="scientific">Dorcoceras hygrometricum</name>
    <dbReference type="NCBI Taxonomy" id="472368"/>
    <lineage>
        <taxon>Eukaryota</taxon>
        <taxon>Viridiplantae</taxon>
        <taxon>Streptophyta</taxon>
        <taxon>Embryophyta</taxon>
        <taxon>Tracheophyta</taxon>
        <taxon>Spermatophyta</taxon>
        <taxon>Magnoliopsida</taxon>
        <taxon>eudicotyledons</taxon>
        <taxon>Gunneridae</taxon>
        <taxon>Pentapetalae</taxon>
        <taxon>asterids</taxon>
        <taxon>lamiids</taxon>
        <taxon>Lamiales</taxon>
        <taxon>Gesneriaceae</taxon>
        <taxon>Didymocarpoideae</taxon>
        <taxon>Trichosporeae</taxon>
        <taxon>Loxocarpinae</taxon>
        <taxon>Dorcoceras</taxon>
    </lineage>
</organism>